<organism evidence="4 5">
    <name type="scientific">Sphaerisporangium album</name>
    <dbReference type="NCBI Taxonomy" id="509200"/>
    <lineage>
        <taxon>Bacteria</taxon>
        <taxon>Bacillati</taxon>
        <taxon>Actinomycetota</taxon>
        <taxon>Actinomycetes</taxon>
        <taxon>Streptosporangiales</taxon>
        <taxon>Streptosporangiaceae</taxon>
        <taxon>Sphaerisporangium</taxon>
    </lineage>
</organism>
<evidence type="ECO:0000256" key="2">
    <source>
        <dbReference type="ARBA" id="ARBA00023043"/>
    </source>
</evidence>
<sequence length="133" mass="14232">MNSASIDRKGRSELHYAALKGDAGRVSELIAAGLDPNLVDGDGFVPLHMAAQEGHVDAARALLDNDAEVDAENRHGNTPLSVAVFNSRGRGDLMALLRERGADPCRENNYGQTPLGLAKLIANYDVAQYFADL</sequence>
<dbReference type="Proteomes" id="UP000253094">
    <property type="component" value="Unassembled WGS sequence"/>
</dbReference>
<evidence type="ECO:0000313" key="4">
    <source>
        <dbReference type="EMBL" id="RCG29797.1"/>
    </source>
</evidence>
<keyword evidence="5" id="KW-1185">Reference proteome</keyword>
<accession>A0A367FJB7</accession>
<dbReference type="EMBL" id="QOIL01000010">
    <property type="protein sequence ID" value="RCG29797.1"/>
    <property type="molecule type" value="Genomic_DNA"/>
</dbReference>
<feature type="repeat" description="ANK" evidence="3">
    <location>
        <begin position="42"/>
        <end position="74"/>
    </location>
</feature>
<dbReference type="InterPro" id="IPR002110">
    <property type="entry name" value="Ankyrin_rpt"/>
</dbReference>
<feature type="repeat" description="ANK" evidence="3">
    <location>
        <begin position="75"/>
        <end position="109"/>
    </location>
</feature>
<evidence type="ECO:0000256" key="3">
    <source>
        <dbReference type="PROSITE-ProRule" id="PRU00023"/>
    </source>
</evidence>
<protein>
    <submittedName>
        <fullName evidence="4">Ankyrin repeat domain-containing protein</fullName>
    </submittedName>
</protein>
<evidence type="ECO:0000313" key="5">
    <source>
        <dbReference type="Proteomes" id="UP000253094"/>
    </source>
</evidence>
<dbReference type="OrthoDB" id="3283992at2"/>
<dbReference type="SMART" id="SM00248">
    <property type="entry name" value="ANK"/>
    <property type="match status" value="3"/>
</dbReference>
<reference evidence="4 5" key="1">
    <citation type="submission" date="2018-06" db="EMBL/GenBank/DDBJ databases">
        <title>Sphaerisporangium craniellae sp. nov., isolated from a marine sponge in the South China Sea.</title>
        <authorList>
            <person name="Li L."/>
        </authorList>
    </citation>
    <scope>NUCLEOTIDE SEQUENCE [LARGE SCALE GENOMIC DNA]</scope>
    <source>
        <strain evidence="4 5">CCTCC AA 208026</strain>
    </source>
</reference>
<gene>
    <name evidence="4" type="ORF">DQ384_19710</name>
</gene>
<dbReference type="SUPFAM" id="SSF48403">
    <property type="entry name" value="Ankyrin repeat"/>
    <property type="match status" value="1"/>
</dbReference>
<proteinExistence type="predicted"/>
<dbReference type="PROSITE" id="PS50297">
    <property type="entry name" value="ANK_REP_REGION"/>
    <property type="match status" value="2"/>
</dbReference>
<dbReference type="PROSITE" id="PS50088">
    <property type="entry name" value="ANK_REPEAT"/>
    <property type="match status" value="3"/>
</dbReference>
<dbReference type="Gene3D" id="1.25.40.20">
    <property type="entry name" value="Ankyrin repeat-containing domain"/>
    <property type="match status" value="2"/>
</dbReference>
<keyword evidence="1" id="KW-0677">Repeat</keyword>
<dbReference type="PANTHER" id="PTHR24171:SF9">
    <property type="entry name" value="ANKYRIN REPEAT DOMAIN-CONTAINING PROTEIN 39"/>
    <property type="match status" value="1"/>
</dbReference>
<name>A0A367FJB7_9ACTN</name>
<evidence type="ECO:0000256" key="1">
    <source>
        <dbReference type="ARBA" id="ARBA00022737"/>
    </source>
</evidence>
<dbReference type="PANTHER" id="PTHR24171">
    <property type="entry name" value="ANKYRIN REPEAT DOMAIN-CONTAINING PROTEIN 39-RELATED"/>
    <property type="match status" value="1"/>
</dbReference>
<dbReference type="AlphaFoldDB" id="A0A367FJB7"/>
<comment type="caution">
    <text evidence="4">The sequence shown here is derived from an EMBL/GenBank/DDBJ whole genome shotgun (WGS) entry which is preliminary data.</text>
</comment>
<feature type="repeat" description="ANK" evidence="3">
    <location>
        <begin position="9"/>
        <end position="41"/>
    </location>
</feature>
<keyword evidence="2 3" id="KW-0040">ANK repeat</keyword>
<dbReference type="Pfam" id="PF12796">
    <property type="entry name" value="Ank_2"/>
    <property type="match status" value="1"/>
</dbReference>
<dbReference type="RefSeq" id="WP_114030306.1">
    <property type="nucleotide sequence ID" value="NZ_QOIL01000010.1"/>
</dbReference>
<dbReference type="InterPro" id="IPR036770">
    <property type="entry name" value="Ankyrin_rpt-contain_sf"/>
</dbReference>